<feature type="non-terminal residue" evidence="2">
    <location>
        <position position="72"/>
    </location>
</feature>
<dbReference type="EMBL" id="JBJKBG010000003">
    <property type="protein sequence ID" value="KAL3745874.1"/>
    <property type="molecule type" value="Genomic_DNA"/>
</dbReference>
<reference evidence="2 3" key="1">
    <citation type="submission" date="2024-11" db="EMBL/GenBank/DDBJ databases">
        <title>Chromosome-level genome assembly of Eucalyptus globulus Labill. provides insights into its genome evolution.</title>
        <authorList>
            <person name="Li X."/>
        </authorList>
    </citation>
    <scope>NUCLEOTIDE SEQUENCE [LARGE SCALE GENOMIC DNA]</scope>
    <source>
        <strain evidence="2">CL2024</strain>
        <tissue evidence="2">Fresh tender leaves</tissue>
    </source>
</reference>
<dbReference type="Proteomes" id="UP001634007">
    <property type="component" value="Unassembled WGS sequence"/>
</dbReference>
<sequence>MASGHRSELRGETDEAAVAEALQWRCCAGDSHGSGALDGYRAVQAPVWRDDGVRRAEGETQVDDSKHRWRRR</sequence>
<name>A0ABD3L5L8_EUCGL</name>
<protein>
    <submittedName>
        <fullName evidence="2">Uncharacterized protein</fullName>
    </submittedName>
</protein>
<feature type="compositionally biased region" description="Basic and acidic residues" evidence="1">
    <location>
        <begin position="52"/>
        <end position="66"/>
    </location>
</feature>
<gene>
    <name evidence="2" type="ORF">ACJRO7_014901</name>
</gene>
<feature type="region of interest" description="Disordered" evidence="1">
    <location>
        <begin position="52"/>
        <end position="72"/>
    </location>
</feature>
<evidence type="ECO:0000313" key="2">
    <source>
        <dbReference type="EMBL" id="KAL3745874.1"/>
    </source>
</evidence>
<keyword evidence="3" id="KW-1185">Reference proteome</keyword>
<proteinExistence type="predicted"/>
<dbReference type="AlphaFoldDB" id="A0ABD3L5L8"/>
<evidence type="ECO:0000313" key="3">
    <source>
        <dbReference type="Proteomes" id="UP001634007"/>
    </source>
</evidence>
<comment type="caution">
    <text evidence="2">The sequence shown here is derived from an EMBL/GenBank/DDBJ whole genome shotgun (WGS) entry which is preliminary data.</text>
</comment>
<evidence type="ECO:0000256" key="1">
    <source>
        <dbReference type="SAM" id="MobiDB-lite"/>
    </source>
</evidence>
<accession>A0ABD3L5L8</accession>
<organism evidence="2 3">
    <name type="scientific">Eucalyptus globulus</name>
    <name type="common">Tasmanian blue gum</name>
    <dbReference type="NCBI Taxonomy" id="34317"/>
    <lineage>
        <taxon>Eukaryota</taxon>
        <taxon>Viridiplantae</taxon>
        <taxon>Streptophyta</taxon>
        <taxon>Embryophyta</taxon>
        <taxon>Tracheophyta</taxon>
        <taxon>Spermatophyta</taxon>
        <taxon>Magnoliopsida</taxon>
        <taxon>eudicotyledons</taxon>
        <taxon>Gunneridae</taxon>
        <taxon>Pentapetalae</taxon>
        <taxon>rosids</taxon>
        <taxon>malvids</taxon>
        <taxon>Myrtales</taxon>
        <taxon>Myrtaceae</taxon>
        <taxon>Myrtoideae</taxon>
        <taxon>Eucalypteae</taxon>
        <taxon>Eucalyptus</taxon>
    </lineage>
</organism>